<feature type="transmembrane region" description="Helical" evidence="8">
    <location>
        <begin position="309"/>
        <end position="334"/>
    </location>
</feature>
<evidence type="ECO:0000256" key="2">
    <source>
        <dbReference type="ARBA" id="ARBA00006236"/>
    </source>
</evidence>
<feature type="transmembrane region" description="Helical" evidence="8">
    <location>
        <begin position="346"/>
        <end position="366"/>
    </location>
</feature>
<proteinExistence type="inferred from homology"/>
<protein>
    <recommendedName>
        <fullName evidence="8">Bcr/CflA family efflux transporter</fullName>
    </recommendedName>
</protein>
<comment type="similarity">
    <text evidence="2 8">Belongs to the major facilitator superfamily. Bcr/CmlA family.</text>
</comment>
<keyword evidence="6 8" id="KW-1133">Transmembrane helix</keyword>
<evidence type="ECO:0000256" key="6">
    <source>
        <dbReference type="ARBA" id="ARBA00022989"/>
    </source>
</evidence>
<comment type="subcellular location">
    <subcellularLocation>
        <location evidence="8">Cell inner membrane</location>
        <topology evidence="8">Multi-pass membrane protein</topology>
    </subcellularLocation>
    <subcellularLocation>
        <location evidence="1">Cell membrane</location>
        <topology evidence="1">Multi-pass membrane protein</topology>
    </subcellularLocation>
</comment>
<dbReference type="GO" id="GO:1990961">
    <property type="term" value="P:xenobiotic detoxification by transmembrane export across the plasma membrane"/>
    <property type="evidence" value="ECO:0007669"/>
    <property type="project" value="InterPro"/>
</dbReference>
<evidence type="ECO:0000256" key="8">
    <source>
        <dbReference type="RuleBase" id="RU365088"/>
    </source>
</evidence>
<dbReference type="EMBL" id="FPLD01000036">
    <property type="protein sequence ID" value="SGY89609.1"/>
    <property type="molecule type" value="Genomic_DNA"/>
</dbReference>
<reference evidence="10 11" key="1">
    <citation type="submission" date="2016-11" db="EMBL/GenBank/DDBJ databases">
        <authorList>
            <person name="Jaros S."/>
            <person name="Januszkiewicz K."/>
            <person name="Wedrychowicz H."/>
        </authorList>
    </citation>
    <scope>NUCLEOTIDE SEQUENCE [LARGE SCALE GENOMIC DNA]</scope>
    <source>
        <strain evidence="10">NVI 5450</strain>
    </source>
</reference>
<dbReference type="CDD" id="cd17320">
    <property type="entry name" value="MFS_MdfA_MDR_like"/>
    <property type="match status" value="1"/>
</dbReference>
<evidence type="ECO:0000256" key="4">
    <source>
        <dbReference type="ARBA" id="ARBA00022475"/>
    </source>
</evidence>
<keyword evidence="3 8" id="KW-0813">Transport</keyword>
<feature type="transmembrane region" description="Helical" evidence="8">
    <location>
        <begin position="282"/>
        <end position="303"/>
    </location>
</feature>
<keyword evidence="5 8" id="KW-0812">Transmembrane</keyword>
<feature type="transmembrane region" description="Helical" evidence="8">
    <location>
        <begin position="81"/>
        <end position="98"/>
    </location>
</feature>
<dbReference type="OrthoDB" id="9814303at2"/>
<evidence type="ECO:0000256" key="3">
    <source>
        <dbReference type="ARBA" id="ARBA00022448"/>
    </source>
</evidence>
<feature type="transmembrane region" description="Helical" evidence="8">
    <location>
        <begin position="50"/>
        <end position="69"/>
    </location>
</feature>
<dbReference type="GO" id="GO:0005886">
    <property type="term" value="C:plasma membrane"/>
    <property type="evidence" value="ECO:0007669"/>
    <property type="project" value="UniProtKB-SubCell"/>
</dbReference>
<evidence type="ECO:0000259" key="9">
    <source>
        <dbReference type="PROSITE" id="PS50850"/>
    </source>
</evidence>
<feature type="transmembrane region" description="Helical" evidence="8">
    <location>
        <begin position="372"/>
        <end position="392"/>
    </location>
</feature>
<evidence type="ECO:0000256" key="1">
    <source>
        <dbReference type="ARBA" id="ARBA00004651"/>
    </source>
</evidence>
<accession>A0A1L0AP13</accession>
<feature type="transmembrane region" description="Helical" evidence="8">
    <location>
        <begin position="171"/>
        <end position="189"/>
    </location>
</feature>
<evidence type="ECO:0000256" key="5">
    <source>
        <dbReference type="ARBA" id="ARBA00022692"/>
    </source>
</evidence>
<keyword evidence="7 8" id="KW-0472">Membrane</keyword>
<feature type="transmembrane region" description="Helical" evidence="8">
    <location>
        <begin position="219"/>
        <end position="245"/>
    </location>
</feature>
<dbReference type="InterPro" id="IPR036259">
    <property type="entry name" value="MFS_trans_sf"/>
</dbReference>
<feature type="domain" description="Major facilitator superfamily (MFS) profile" evidence="9">
    <location>
        <begin position="15"/>
        <end position="400"/>
    </location>
</feature>
<dbReference type="Proteomes" id="UP000183794">
    <property type="component" value="Unassembled WGS sequence"/>
</dbReference>
<dbReference type="PANTHER" id="PTHR23502">
    <property type="entry name" value="MAJOR FACILITATOR SUPERFAMILY"/>
    <property type="match status" value="1"/>
</dbReference>
<evidence type="ECO:0000256" key="7">
    <source>
        <dbReference type="ARBA" id="ARBA00023136"/>
    </source>
</evidence>
<dbReference type="InterPro" id="IPR020846">
    <property type="entry name" value="MFS_dom"/>
</dbReference>
<evidence type="ECO:0000313" key="10">
    <source>
        <dbReference type="EMBL" id="SGY89609.1"/>
    </source>
</evidence>
<gene>
    <name evidence="10" type="ORF">NVI5450_1015</name>
</gene>
<dbReference type="NCBIfam" id="NF008654">
    <property type="entry name" value="PRK11652.1"/>
    <property type="match status" value="1"/>
</dbReference>
<keyword evidence="4" id="KW-1003">Cell membrane</keyword>
<dbReference type="InterPro" id="IPR011701">
    <property type="entry name" value="MFS"/>
</dbReference>
<name>A0A1L0AP13_9GAMM</name>
<comment type="caution">
    <text evidence="8">Lacks conserved residue(s) required for the propagation of feature annotation.</text>
</comment>
<feature type="transmembrane region" description="Helical" evidence="8">
    <location>
        <begin position="104"/>
        <end position="122"/>
    </location>
</feature>
<feature type="transmembrane region" description="Helical" evidence="8">
    <location>
        <begin position="142"/>
        <end position="165"/>
    </location>
</feature>
<dbReference type="GO" id="GO:0042910">
    <property type="term" value="F:xenobiotic transmembrane transporter activity"/>
    <property type="evidence" value="ECO:0007669"/>
    <property type="project" value="InterPro"/>
</dbReference>
<dbReference type="SUPFAM" id="SSF103473">
    <property type="entry name" value="MFS general substrate transporter"/>
    <property type="match status" value="1"/>
</dbReference>
<dbReference type="PROSITE" id="PS50850">
    <property type="entry name" value="MFS"/>
    <property type="match status" value="1"/>
</dbReference>
<feature type="transmembrane region" description="Helical" evidence="8">
    <location>
        <begin position="251"/>
        <end position="270"/>
    </location>
</feature>
<evidence type="ECO:0000313" key="11">
    <source>
        <dbReference type="Proteomes" id="UP000183794"/>
    </source>
</evidence>
<organism evidence="10 11">
    <name type="scientific">Moritella viscosa</name>
    <dbReference type="NCBI Taxonomy" id="80854"/>
    <lineage>
        <taxon>Bacteria</taxon>
        <taxon>Pseudomonadati</taxon>
        <taxon>Pseudomonadota</taxon>
        <taxon>Gammaproteobacteria</taxon>
        <taxon>Alteromonadales</taxon>
        <taxon>Moritellaceae</taxon>
        <taxon>Moritella</taxon>
    </lineage>
</organism>
<dbReference type="AlphaFoldDB" id="A0A1L0AP13"/>
<dbReference type="InterPro" id="IPR004812">
    <property type="entry name" value="Efflux_drug-R_Bcr/CmlA"/>
</dbReference>
<dbReference type="PANTHER" id="PTHR23502:SF32">
    <property type="entry name" value="MULTIDRUG RESISTANCE PROTEIN D"/>
    <property type="match status" value="1"/>
</dbReference>
<dbReference type="NCBIfam" id="TIGR00710">
    <property type="entry name" value="efflux_Bcr_CflA"/>
    <property type="match status" value="1"/>
</dbReference>
<dbReference type="Pfam" id="PF07690">
    <property type="entry name" value="MFS_1"/>
    <property type="match status" value="1"/>
</dbReference>
<sequence>MVVRQQSSSANMAKLLFLIIILTAVGQMTQTMYVPSIAAMASYFSVQPTYLQAVMAAYLIPYGLSQFIYGPLSDRIGRRPVIIVGMLIFLLGTLGALFASSFELFLLASFIQGAGTGCAGAMSRTVTRDCYDGASLHKANSLVSMGVIFSPLLAPVVGGYLSMAFDWHTSYVFLLVFGALVTLAMFVMFDETLPKENRRSERVWTSYSYVLSNRQFQGYVFCLIATFAGIAVFEAAAGVLLGSVLKLDPATVSWLFVLPLPGYLLGAWLSATLSARIGQRHLFNIGMATLIIGALIIFIPGMAGLVTVVSLIGGGFVSFIGAGIIFPAATTAAIQPFPHHAGTAGAILGGMQNLGAGLTTLAASLMGAKDQFNLGSVMLVTAVLVVISLFWVRRRFANDAAMTPSL</sequence>
<keyword evidence="8" id="KW-0997">Cell inner membrane</keyword>
<dbReference type="RefSeq" id="WP_075518038.1">
    <property type="nucleotide sequence ID" value="NZ_FPLD01000036.1"/>
</dbReference>
<dbReference type="Gene3D" id="1.20.1720.10">
    <property type="entry name" value="Multidrug resistance protein D"/>
    <property type="match status" value="1"/>
</dbReference>